<protein>
    <submittedName>
        <fullName evidence="1">Uncharacterized protein</fullName>
    </submittedName>
</protein>
<dbReference type="OrthoDB" id="2839137at2759"/>
<proteinExistence type="predicted"/>
<gene>
    <name evidence="1" type="ORF">D9758_008020</name>
</gene>
<dbReference type="Proteomes" id="UP000559256">
    <property type="component" value="Unassembled WGS sequence"/>
</dbReference>
<reference evidence="1 2" key="1">
    <citation type="journal article" date="2020" name="ISME J.">
        <title>Uncovering the hidden diversity of litter-decomposition mechanisms in mushroom-forming fungi.</title>
        <authorList>
            <person name="Floudas D."/>
            <person name="Bentzer J."/>
            <person name="Ahren D."/>
            <person name="Johansson T."/>
            <person name="Persson P."/>
            <person name="Tunlid A."/>
        </authorList>
    </citation>
    <scope>NUCLEOTIDE SEQUENCE [LARGE SCALE GENOMIC DNA]</scope>
    <source>
        <strain evidence="1 2">CBS 291.85</strain>
    </source>
</reference>
<dbReference type="EMBL" id="JAACJM010000071">
    <property type="protein sequence ID" value="KAF5351386.1"/>
    <property type="molecule type" value="Genomic_DNA"/>
</dbReference>
<dbReference type="AlphaFoldDB" id="A0A8H5FW69"/>
<organism evidence="1 2">
    <name type="scientific">Tetrapyrgos nigripes</name>
    <dbReference type="NCBI Taxonomy" id="182062"/>
    <lineage>
        <taxon>Eukaryota</taxon>
        <taxon>Fungi</taxon>
        <taxon>Dikarya</taxon>
        <taxon>Basidiomycota</taxon>
        <taxon>Agaricomycotina</taxon>
        <taxon>Agaricomycetes</taxon>
        <taxon>Agaricomycetidae</taxon>
        <taxon>Agaricales</taxon>
        <taxon>Marasmiineae</taxon>
        <taxon>Marasmiaceae</taxon>
        <taxon>Tetrapyrgos</taxon>
    </lineage>
</organism>
<accession>A0A8H5FW69</accession>
<evidence type="ECO:0000313" key="1">
    <source>
        <dbReference type="EMBL" id="KAF5351386.1"/>
    </source>
</evidence>
<evidence type="ECO:0000313" key="2">
    <source>
        <dbReference type="Proteomes" id="UP000559256"/>
    </source>
</evidence>
<keyword evidence="2" id="KW-1185">Reference proteome</keyword>
<name>A0A8H5FW69_9AGAR</name>
<sequence>MLAARGSIGISRLPFPEKTHGFFYYHLPQSAPLFADGVRFRICPSNDTRTFRDGYDLLKFNGVPWEISNWAFALYNTKYNLLGTELVATGFIRPGALESYRKLLPSSAIPLTVHRILSETAISYASG</sequence>
<comment type="caution">
    <text evidence="1">The sequence shown here is derived from an EMBL/GenBank/DDBJ whole genome shotgun (WGS) entry which is preliminary data.</text>
</comment>